<dbReference type="CDD" id="cd00112">
    <property type="entry name" value="LDLa"/>
    <property type="match status" value="2"/>
</dbReference>
<dbReference type="InterPro" id="IPR002181">
    <property type="entry name" value="Fibrinogen_a/b/g_C_dom"/>
</dbReference>
<dbReference type="Gene3D" id="4.10.400.10">
    <property type="entry name" value="Low-density Lipoprotein Receptor"/>
    <property type="match status" value="2"/>
</dbReference>
<dbReference type="SUPFAM" id="SSF56496">
    <property type="entry name" value="Fibrinogen C-terminal domain-like"/>
    <property type="match status" value="1"/>
</dbReference>
<dbReference type="PANTHER" id="PTHR19143:SF327">
    <property type="entry name" value="FI21813P1-RELATED"/>
    <property type="match status" value="1"/>
</dbReference>
<dbReference type="PROSITE" id="PS50068">
    <property type="entry name" value="LDLRA_2"/>
    <property type="match status" value="2"/>
</dbReference>
<dbReference type="PRINTS" id="PR00261">
    <property type="entry name" value="LDLRECEPTOR"/>
</dbReference>
<accession>A0A914WZM6</accession>
<sequence>MSFLLFSLLLHCVLISDRLLQAQDDNIVTPASYPTQVPGTCGPAGTTDVFDCGADNGGCIPFSNVRDCKNDCTNGADELCGTGLTLCDVNVLGDSYRCGKCIGALVATCKDRLYQFLCTPSLYKCNNTLNCVLDEWLVDQDNNCGDWSDENRCIHNDTKPGTYPCVAGATCSFTANDTTPTTTCTCPAGLFGDGRILGTGCSIRLTTTTALTTTTSTTTTTTTSTTSTTSSTTTPTTTTTTPATTSTTSATTTPATTTTTTTTTESPATTTTTSLPTTTTTTTPTTTTTTASLSECVDQFQCVRGGCLPDSKVRNGAFDCPTVNDTSDETYCETVLTSCPAVPSENQCVYSWSTHQFACGCADTLTMPGTNKICIPRNDLPENCADIVMKNPDALSGVETLYNKTCYNPRSPPCNFAAFCDQDTSEGGWTVLLRRANGTTNFDRTFDEYAAGFGPMENDDFFMGNTLANLMTSSVPHELLVYGMFEQTNKSFMIFYSNFTIASQEEGFKMHFDKIKLIVGTTANDLLQSNNVNFSAKDAGPVTGCARTRKGGWWWTSTCNPSGGALTVPLEASQFDVNLKGVFWEEKQLTGVALMLRPVGYVPPPGKDDPPVGSDGSRSFALRALCASLLVVLKVL</sequence>
<dbReference type="InterPro" id="IPR014716">
    <property type="entry name" value="Fibrinogen_a/b/g_C_1"/>
</dbReference>
<dbReference type="Pfam" id="PF00057">
    <property type="entry name" value="Ldl_recept_a"/>
    <property type="match status" value="1"/>
</dbReference>
<dbReference type="Proteomes" id="UP000887566">
    <property type="component" value="Unplaced"/>
</dbReference>
<dbReference type="SMART" id="SM00186">
    <property type="entry name" value="FBG"/>
    <property type="match status" value="1"/>
</dbReference>
<feature type="chain" id="PRO_5036995992" evidence="4">
    <location>
        <begin position="23"/>
        <end position="636"/>
    </location>
</feature>
<feature type="signal peptide" evidence="4">
    <location>
        <begin position="1"/>
        <end position="22"/>
    </location>
</feature>
<name>A0A914WZM6_9BILA</name>
<dbReference type="GO" id="GO:0005615">
    <property type="term" value="C:extracellular space"/>
    <property type="evidence" value="ECO:0007669"/>
    <property type="project" value="TreeGrafter"/>
</dbReference>
<feature type="region of interest" description="Disordered" evidence="3">
    <location>
        <begin position="217"/>
        <end position="286"/>
    </location>
</feature>
<keyword evidence="6" id="KW-1185">Reference proteome</keyword>
<dbReference type="SMART" id="SM00192">
    <property type="entry name" value="LDLa"/>
    <property type="match status" value="3"/>
</dbReference>
<dbReference type="Gene3D" id="3.90.215.10">
    <property type="entry name" value="Gamma Fibrinogen, chain A, domain 1"/>
    <property type="match status" value="1"/>
</dbReference>
<dbReference type="InterPro" id="IPR050373">
    <property type="entry name" value="Fibrinogen_C-term_domain"/>
</dbReference>
<dbReference type="InterPro" id="IPR002172">
    <property type="entry name" value="LDrepeatLR_classA_rpt"/>
</dbReference>
<evidence type="ECO:0000256" key="1">
    <source>
        <dbReference type="ARBA" id="ARBA00023157"/>
    </source>
</evidence>
<evidence type="ECO:0000313" key="7">
    <source>
        <dbReference type="WBParaSite" id="PSAMB.scaffold6027size10348.g27760.t1"/>
    </source>
</evidence>
<dbReference type="WBParaSite" id="PSAMB.scaffold6027size10348.g27760.t1">
    <property type="protein sequence ID" value="PSAMB.scaffold6027size10348.g27760.t1"/>
    <property type="gene ID" value="PSAMB.scaffold6027size10348.g27760"/>
</dbReference>
<evidence type="ECO:0000259" key="5">
    <source>
        <dbReference type="PROSITE" id="PS51406"/>
    </source>
</evidence>
<organism evidence="6 7">
    <name type="scientific">Plectus sambesii</name>
    <dbReference type="NCBI Taxonomy" id="2011161"/>
    <lineage>
        <taxon>Eukaryota</taxon>
        <taxon>Metazoa</taxon>
        <taxon>Ecdysozoa</taxon>
        <taxon>Nematoda</taxon>
        <taxon>Chromadorea</taxon>
        <taxon>Plectida</taxon>
        <taxon>Plectina</taxon>
        <taxon>Plectoidea</taxon>
        <taxon>Plectidae</taxon>
        <taxon>Plectus</taxon>
    </lineage>
</organism>
<proteinExistence type="predicted"/>
<dbReference type="PANTHER" id="PTHR19143">
    <property type="entry name" value="FIBRINOGEN/TENASCIN/ANGIOPOEITIN"/>
    <property type="match status" value="1"/>
</dbReference>
<reference evidence="7" key="1">
    <citation type="submission" date="2022-11" db="UniProtKB">
        <authorList>
            <consortium name="WormBaseParasite"/>
        </authorList>
    </citation>
    <scope>IDENTIFICATION</scope>
</reference>
<keyword evidence="4" id="KW-0732">Signal</keyword>
<protein>
    <submittedName>
        <fullName evidence="7">Fibrinogen C-terminal domain-containing protein</fullName>
    </submittedName>
</protein>
<evidence type="ECO:0000313" key="6">
    <source>
        <dbReference type="Proteomes" id="UP000887566"/>
    </source>
</evidence>
<evidence type="ECO:0000256" key="2">
    <source>
        <dbReference type="PROSITE-ProRule" id="PRU00124"/>
    </source>
</evidence>
<dbReference type="Pfam" id="PF00147">
    <property type="entry name" value="Fibrinogen_C"/>
    <property type="match status" value="1"/>
</dbReference>
<evidence type="ECO:0000256" key="4">
    <source>
        <dbReference type="SAM" id="SignalP"/>
    </source>
</evidence>
<comment type="caution">
    <text evidence="2">Lacks conserved residue(s) required for the propagation of feature annotation.</text>
</comment>
<feature type="domain" description="Fibrinogen C-terminal" evidence="5">
    <location>
        <begin position="375"/>
        <end position="562"/>
    </location>
</feature>
<dbReference type="InterPro" id="IPR036055">
    <property type="entry name" value="LDL_receptor-like_sf"/>
</dbReference>
<dbReference type="SUPFAM" id="SSF57424">
    <property type="entry name" value="LDL receptor-like module"/>
    <property type="match status" value="2"/>
</dbReference>
<dbReference type="InterPro" id="IPR036056">
    <property type="entry name" value="Fibrinogen-like_C"/>
</dbReference>
<dbReference type="PROSITE" id="PS51406">
    <property type="entry name" value="FIBRINOGEN_C_2"/>
    <property type="match status" value="1"/>
</dbReference>
<keyword evidence="1" id="KW-1015">Disulfide bond</keyword>
<evidence type="ECO:0000256" key="3">
    <source>
        <dbReference type="SAM" id="MobiDB-lite"/>
    </source>
</evidence>
<dbReference type="AlphaFoldDB" id="A0A914WZM6"/>